<keyword evidence="3" id="KW-1185">Reference proteome</keyword>
<evidence type="ECO:0000256" key="1">
    <source>
        <dbReference type="SAM" id="Phobius"/>
    </source>
</evidence>
<accession>A0ABS6SZZ1</accession>
<protein>
    <recommendedName>
        <fullName evidence="4">DUF1772 domain-containing protein</fullName>
    </recommendedName>
</protein>
<keyword evidence="1" id="KW-1133">Transmembrane helix</keyword>
<reference evidence="2 3" key="1">
    <citation type="submission" date="2021-05" db="EMBL/GenBank/DDBJ databases">
        <title>Culturable bacteria isolated from Daya Bay.</title>
        <authorList>
            <person name="Zheng W."/>
            <person name="Yu S."/>
            <person name="Huang Y."/>
        </authorList>
    </citation>
    <scope>NUCLEOTIDE SEQUENCE [LARGE SCALE GENOMIC DNA]</scope>
    <source>
        <strain evidence="2 3">DP4N28-5</strain>
    </source>
</reference>
<organism evidence="2 3">
    <name type="scientific">Maritimibacter dapengensis</name>
    <dbReference type="NCBI Taxonomy" id="2836868"/>
    <lineage>
        <taxon>Bacteria</taxon>
        <taxon>Pseudomonadati</taxon>
        <taxon>Pseudomonadota</taxon>
        <taxon>Alphaproteobacteria</taxon>
        <taxon>Rhodobacterales</taxon>
        <taxon>Roseobacteraceae</taxon>
        <taxon>Maritimibacter</taxon>
    </lineage>
</organism>
<name>A0ABS6SZZ1_9RHOB</name>
<evidence type="ECO:0000313" key="2">
    <source>
        <dbReference type="EMBL" id="MBV7378553.1"/>
    </source>
</evidence>
<dbReference type="RefSeq" id="WP_218391750.1">
    <property type="nucleotide sequence ID" value="NZ_JAHUZE010000002.1"/>
</dbReference>
<dbReference type="Proteomes" id="UP000756530">
    <property type="component" value="Unassembled WGS sequence"/>
</dbReference>
<evidence type="ECO:0000313" key="3">
    <source>
        <dbReference type="Proteomes" id="UP000756530"/>
    </source>
</evidence>
<feature type="transmembrane region" description="Helical" evidence="1">
    <location>
        <begin position="75"/>
        <end position="93"/>
    </location>
</feature>
<feature type="transmembrane region" description="Helical" evidence="1">
    <location>
        <begin position="9"/>
        <end position="27"/>
    </location>
</feature>
<evidence type="ECO:0008006" key="4">
    <source>
        <dbReference type="Google" id="ProtNLM"/>
    </source>
</evidence>
<feature type="transmembrane region" description="Helical" evidence="1">
    <location>
        <begin position="151"/>
        <end position="172"/>
    </location>
</feature>
<dbReference type="EMBL" id="JAHUZE010000002">
    <property type="protein sequence ID" value="MBV7378553.1"/>
    <property type="molecule type" value="Genomic_DNA"/>
</dbReference>
<keyword evidence="1" id="KW-0812">Transmembrane</keyword>
<proteinExistence type="predicted"/>
<keyword evidence="1" id="KW-0472">Membrane</keyword>
<feature type="transmembrane region" description="Helical" evidence="1">
    <location>
        <begin position="100"/>
        <end position="117"/>
    </location>
</feature>
<comment type="caution">
    <text evidence="2">The sequence shown here is derived from an EMBL/GenBank/DDBJ whole genome shotgun (WGS) entry which is preliminary data.</text>
</comment>
<sequence>MKIKPVRDFWMSVIFLVAGLAAILIWTGPIVEEGGTEIFDTRTSGYDLATARAILESLTDRAREMYLGPQRVADTAFPVGLLGTLAFGTIIAARRWSVKIGYALAVFPIAYFAFDMLENAGVATMIRMGADGITEMLVDRVSGFTIWKFRFVNAALVIFLLIWTLRGIAWAIDRRST</sequence>
<gene>
    <name evidence="2" type="ORF">KJP28_06410</name>
</gene>